<gene>
    <name evidence="1" type="ORF">CYMTET_30349</name>
</gene>
<dbReference type="EMBL" id="LGRX02017484">
    <property type="protein sequence ID" value="KAK3260707.1"/>
    <property type="molecule type" value="Genomic_DNA"/>
</dbReference>
<proteinExistence type="predicted"/>
<keyword evidence="2" id="KW-1185">Reference proteome</keyword>
<dbReference type="AlphaFoldDB" id="A0AAE0FJ20"/>
<name>A0AAE0FJ20_9CHLO</name>
<evidence type="ECO:0000313" key="1">
    <source>
        <dbReference type="EMBL" id="KAK3260707.1"/>
    </source>
</evidence>
<reference evidence="1 2" key="1">
    <citation type="journal article" date="2015" name="Genome Biol. Evol.">
        <title>Comparative Genomics of a Bacterivorous Green Alga Reveals Evolutionary Causalities and Consequences of Phago-Mixotrophic Mode of Nutrition.</title>
        <authorList>
            <person name="Burns J.A."/>
            <person name="Paasch A."/>
            <person name="Narechania A."/>
            <person name="Kim E."/>
        </authorList>
    </citation>
    <scope>NUCLEOTIDE SEQUENCE [LARGE SCALE GENOMIC DNA]</scope>
    <source>
        <strain evidence="1 2">PLY_AMNH</strain>
    </source>
</reference>
<protein>
    <submittedName>
        <fullName evidence="1">Uncharacterized protein</fullName>
    </submittedName>
</protein>
<comment type="caution">
    <text evidence="1">The sequence shown here is derived from an EMBL/GenBank/DDBJ whole genome shotgun (WGS) entry which is preliminary data.</text>
</comment>
<dbReference type="Proteomes" id="UP001190700">
    <property type="component" value="Unassembled WGS sequence"/>
</dbReference>
<evidence type="ECO:0000313" key="2">
    <source>
        <dbReference type="Proteomes" id="UP001190700"/>
    </source>
</evidence>
<accession>A0AAE0FJ20</accession>
<organism evidence="1 2">
    <name type="scientific">Cymbomonas tetramitiformis</name>
    <dbReference type="NCBI Taxonomy" id="36881"/>
    <lineage>
        <taxon>Eukaryota</taxon>
        <taxon>Viridiplantae</taxon>
        <taxon>Chlorophyta</taxon>
        <taxon>Pyramimonadophyceae</taxon>
        <taxon>Pyramimonadales</taxon>
        <taxon>Pyramimonadaceae</taxon>
        <taxon>Cymbomonas</taxon>
    </lineage>
</organism>
<sequence>MYVAGSSGSVAGCYVVDAYQMWSPPPQFLFLLLLHRCSNFSIVLWKDGVVHFVVSLLVDLPYRLNLLCRVLADAFDLQLASFHMLRRPLVGGYQLNTGQWHPLLLVASLDTFTTDYRLCISIQQLFQLLTSLLAFDVLVDYIQLPVVCSVSVSGRWIVESDWWNTFSPCCLKVLAYGGRWQG</sequence>